<dbReference type="Proteomes" id="UP000887540">
    <property type="component" value="Unplaced"/>
</dbReference>
<accession>A0A914ELI9</accession>
<protein>
    <submittedName>
        <fullName evidence="2">Uncharacterized protein</fullName>
    </submittedName>
</protein>
<dbReference type="AlphaFoldDB" id="A0A914ELI9"/>
<evidence type="ECO:0000313" key="1">
    <source>
        <dbReference type="Proteomes" id="UP000887540"/>
    </source>
</evidence>
<name>A0A914ELI9_9BILA</name>
<evidence type="ECO:0000313" key="2">
    <source>
        <dbReference type="WBParaSite" id="ACRNAN_scaffold9327.g23578.t1"/>
    </source>
</evidence>
<keyword evidence="1" id="KW-1185">Reference proteome</keyword>
<dbReference type="WBParaSite" id="ACRNAN_scaffold9327.g23578.t1">
    <property type="protein sequence ID" value="ACRNAN_scaffold9327.g23578.t1"/>
    <property type="gene ID" value="ACRNAN_scaffold9327.g23578"/>
</dbReference>
<sequence length="74" mass="8381">MQPQQPRIQLRVVQTTAQAAQRGKRMDSVQVLITLLLRNVRTALLHAVFAVLALQRVLPVLHRVLIAILSITFF</sequence>
<proteinExistence type="predicted"/>
<reference evidence="2" key="1">
    <citation type="submission" date="2022-11" db="UniProtKB">
        <authorList>
            <consortium name="WormBaseParasite"/>
        </authorList>
    </citation>
    <scope>IDENTIFICATION</scope>
</reference>
<organism evidence="1 2">
    <name type="scientific">Acrobeloides nanus</name>
    <dbReference type="NCBI Taxonomy" id="290746"/>
    <lineage>
        <taxon>Eukaryota</taxon>
        <taxon>Metazoa</taxon>
        <taxon>Ecdysozoa</taxon>
        <taxon>Nematoda</taxon>
        <taxon>Chromadorea</taxon>
        <taxon>Rhabditida</taxon>
        <taxon>Tylenchina</taxon>
        <taxon>Cephalobomorpha</taxon>
        <taxon>Cephaloboidea</taxon>
        <taxon>Cephalobidae</taxon>
        <taxon>Acrobeloides</taxon>
    </lineage>
</organism>